<dbReference type="GO" id="GO:0004930">
    <property type="term" value="F:G protein-coupled receptor activity"/>
    <property type="evidence" value="ECO:0007669"/>
    <property type="project" value="InterPro"/>
</dbReference>
<dbReference type="Gene3D" id="1.20.1070.10">
    <property type="entry name" value="Rhodopsin 7-helix transmembrane proteins"/>
    <property type="match status" value="1"/>
</dbReference>
<reference evidence="10" key="1">
    <citation type="submission" date="2023-04" db="EMBL/GenBank/DDBJ databases">
        <title>Phytophthora lilii NBRC 32176.</title>
        <authorList>
            <person name="Ichikawa N."/>
            <person name="Sato H."/>
            <person name="Tonouchi N."/>
        </authorList>
    </citation>
    <scope>NUCLEOTIDE SEQUENCE</scope>
    <source>
        <strain evidence="10">NBRC 32176</strain>
    </source>
</reference>
<gene>
    <name evidence="10" type="ORF">Plil01_000014900</name>
</gene>
<dbReference type="PROSITE" id="PS50261">
    <property type="entry name" value="G_PROTEIN_RECEP_F2_4"/>
    <property type="match status" value="1"/>
</dbReference>
<keyword evidence="4 7" id="KW-0472">Membrane</keyword>
<comment type="subcellular location">
    <subcellularLocation>
        <location evidence="1">Membrane</location>
        <topology evidence="1">Multi-pass membrane protein</topology>
    </subcellularLocation>
</comment>
<dbReference type="Proteomes" id="UP001165083">
    <property type="component" value="Unassembled WGS sequence"/>
</dbReference>
<feature type="domain" description="G-protein coupled receptors family 2 profile 2" evidence="8">
    <location>
        <begin position="397"/>
        <end position="586"/>
    </location>
</feature>
<dbReference type="EMBL" id="BSXW01000007">
    <property type="protein sequence ID" value="GMF09231.1"/>
    <property type="molecule type" value="Genomic_DNA"/>
</dbReference>
<keyword evidence="5" id="KW-0067">ATP-binding</keyword>
<evidence type="ECO:0000256" key="1">
    <source>
        <dbReference type="ARBA" id="ARBA00004141"/>
    </source>
</evidence>
<dbReference type="InterPro" id="IPR036291">
    <property type="entry name" value="NAD(P)-bd_dom_sf"/>
</dbReference>
<dbReference type="InterPro" id="IPR017981">
    <property type="entry name" value="GPCR_2-like_7TM"/>
</dbReference>
<comment type="caution">
    <text evidence="10">The sequence shown here is derived from an EMBL/GenBank/DDBJ whole genome shotgun (WGS) entry which is preliminary data.</text>
</comment>
<dbReference type="GO" id="GO:0005886">
    <property type="term" value="C:plasma membrane"/>
    <property type="evidence" value="ECO:0007669"/>
    <property type="project" value="TreeGrafter"/>
</dbReference>
<feature type="transmembrane region" description="Helical" evidence="7">
    <location>
        <begin position="484"/>
        <end position="504"/>
    </location>
</feature>
<dbReference type="InterPro" id="IPR023610">
    <property type="entry name" value="PInositol-4/5-P-5/4-kinase"/>
</dbReference>
<dbReference type="SUPFAM" id="SSF56104">
    <property type="entry name" value="SAICAR synthase-like"/>
    <property type="match status" value="1"/>
</dbReference>
<dbReference type="Gene3D" id="3.90.25.10">
    <property type="entry name" value="UDP-galactose 4-epimerase, domain 1"/>
    <property type="match status" value="1"/>
</dbReference>
<dbReference type="PANTHER" id="PTHR23086:SF8">
    <property type="entry name" value="PHOSPHATIDYLINOSITOL 5-PHOSPHATE 4-KINASE, ISOFORM A"/>
    <property type="match status" value="1"/>
</dbReference>
<dbReference type="CDD" id="cd00139">
    <property type="entry name" value="PIPKc"/>
    <property type="match status" value="1"/>
</dbReference>
<keyword evidence="5" id="KW-0808">Transferase</keyword>
<evidence type="ECO:0000259" key="8">
    <source>
        <dbReference type="PROSITE" id="PS50261"/>
    </source>
</evidence>
<keyword evidence="2 7" id="KW-0812">Transmembrane</keyword>
<dbReference type="GO" id="GO:0046854">
    <property type="term" value="P:phosphatidylinositol phosphate biosynthetic process"/>
    <property type="evidence" value="ECO:0007669"/>
    <property type="project" value="TreeGrafter"/>
</dbReference>
<organism evidence="10 11">
    <name type="scientific">Phytophthora lilii</name>
    <dbReference type="NCBI Taxonomy" id="2077276"/>
    <lineage>
        <taxon>Eukaryota</taxon>
        <taxon>Sar</taxon>
        <taxon>Stramenopiles</taxon>
        <taxon>Oomycota</taxon>
        <taxon>Peronosporomycetes</taxon>
        <taxon>Peronosporales</taxon>
        <taxon>Peronosporaceae</taxon>
        <taxon>Phytophthora</taxon>
    </lineage>
</organism>
<evidence type="ECO:0000256" key="3">
    <source>
        <dbReference type="ARBA" id="ARBA00022989"/>
    </source>
</evidence>
<evidence type="ECO:0000259" key="9">
    <source>
        <dbReference type="PROSITE" id="PS51455"/>
    </source>
</evidence>
<keyword evidence="11" id="KW-1185">Reference proteome</keyword>
<evidence type="ECO:0000256" key="7">
    <source>
        <dbReference type="SAM" id="Phobius"/>
    </source>
</evidence>
<dbReference type="Pfam" id="PF01370">
    <property type="entry name" value="Epimerase"/>
    <property type="match status" value="1"/>
</dbReference>
<dbReference type="Gene3D" id="3.30.810.10">
    <property type="entry name" value="2-Layer Sandwich"/>
    <property type="match status" value="1"/>
</dbReference>
<feature type="compositionally biased region" description="Polar residues" evidence="6">
    <location>
        <begin position="292"/>
        <end position="301"/>
    </location>
</feature>
<dbReference type="Pfam" id="PF01504">
    <property type="entry name" value="PIP5K"/>
    <property type="match status" value="2"/>
</dbReference>
<name>A0A9W6T8F9_9STRA</name>
<dbReference type="SUPFAM" id="SSF81321">
    <property type="entry name" value="Family A G protein-coupled receptor-like"/>
    <property type="match status" value="1"/>
</dbReference>
<evidence type="ECO:0000256" key="2">
    <source>
        <dbReference type="ARBA" id="ARBA00022692"/>
    </source>
</evidence>
<accession>A0A9W6T8F9</accession>
<dbReference type="SMART" id="SM00330">
    <property type="entry name" value="PIPKc"/>
    <property type="match status" value="1"/>
</dbReference>
<evidence type="ECO:0000256" key="5">
    <source>
        <dbReference type="PROSITE-ProRule" id="PRU00781"/>
    </source>
</evidence>
<dbReference type="PROSITE" id="PS51455">
    <property type="entry name" value="PIPK"/>
    <property type="match status" value="1"/>
</dbReference>
<dbReference type="GO" id="GO:0005524">
    <property type="term" value="F:ATP binding"/>
    <property type="evidence" value="ECO:0007669"/>
    <property type="project" value="UniProtKB-UniRule"/>
</dbReference>
<feature type="transmembrane region" description="Helical" evidence="7">
    <location>
        <begin position="443"/>
        <end position="464"/>
    </location>
</feature>
<feature type="transmembrane region" description="Helical" evidence="7">
    <location>
        <begin position="530"/>
        <end position="554"/>
    </location>
</feature>
<protein>
    <submittedName>
        <fullName evidence="10">Unnamed protein product</fullName>
    </submittedName>
</protein>
<dbReference type="InterPro" id="IPR000832">
    <property type="entry name" value="GPCR_2_secretin-like"/>
</dbReference>
<keyword evidence="5" id="KW-0418">Kinase</keyword>
<dbReference type="SUPFAM" id="SSF51735">
    <property type="entry name" value="NAD(P)-binding Rossmann-fold domains"/>
    <property type="match status" value="1"/>
</dbReference>
<dbReference type="OrthoDB" id="70770at2759"/>
<dbReference type="Gene3D" id="3.30.800.10">
    <property type="entry name" value="Phosphatidylinositol Phosphate Kinase II Beta"/>
    <property type="match status" value="1"/>
</dbReference>
<dbReference type="InterPro" id="IPR027484">
    <property type="entry name" value="PInositol-4-P-5-kinase_N"/>
</dbReference>
<dbReference type="GO" id="GO:0007166">
    <property type="term" value="P:cell surface receptor signaling pathway"/>
    <property type="evidence" value="ECO:0007669"/>
    <property type="project" value="InterPro"/>
</dbReference>
<keyword evidence="5" id="KW-0547">Nucleotide-binding</keyword>
<dbReference type="InterPro" id="IPR002498">
    <property type="entry name" value="PInositol-4-P-4/5-kinase_core"/>
</dbReference>
<proteinExistence type="predicted"/>
<dbReference type="Pfam" id="PF00002">
    <property type="entry name" value="7tm_2"/>
    <property type="match status" value="1"/>
</dbReference>
<dbReference type="InterPro" id="IPR001509">
    <property type="entry name" value="Epimerase_deHydtase"/>
</dbReference>
<evidence type="ECO:0000256" key="4">
    <source>
        <dbReference type="ARBA" id="ARBA00023136"/>
    </source>
</evidence>
<feature type="region of interest" description="Disordered" evidence="6">
    <location>
        <begin position="289"/>
        <end position="310"/>
    </location>
</feature>
<evidence type="ECO:0000313" key="10">
    <source>
        <dbReference type="EMBL" id="GMF09231.1"/>
    </source>
</evidence>
<dbReference type="Gene3D" id="3.40.50.720">
    <property type="entry name" value="NAD(P)-binding Rossmann-like Domain"/>
    <property type="match status" value="1"/>
</dbReference>
<keyword evidence="3 7" id="KW-1133">Transmembrane helix</keyword>
<dbReference type="AlphaFoldDB" id="A0A9W6T8F9"/>
<dbReference type="PANTHER" id="PTHR23086">
    <property type="entry name" value="PHOSPHATIDYLINOSITOL-4-PHOSPHATE 5-KINASE"/>
    <property type="match status" value="1"/>
</dbReference>
<evidence type="ECO:0000256" key="6">
    <source>
        <dbReference type="SAM" id="MobiDB-lite"/>
    </source>
</evidence>
<dbReference type="GO" id="GO:0016308">
    <property type="term" value="F:1-phosphatidylinositol-4-phosphate 5-kinase activity"/>
    <property type="evidence" value="ECO:0007669"/>
    <property type="project" value="TreeGrafter"/>
</dbReference>
<evidence type="ECO:0000313" key="11">
    <source>
        <dbReference type="Proteomes" id="UP001165083"/>
    </source>
</evidence>
<sequence>MSNGKNFNRGAAAVLVKDITVVDDFSFIIHKVQSTRLPEKYERINVEGSRKVLDWAVKNGVKRVVAASSAATYGTPLPENLPLSEETATGGICAYATTKFQMEHLMEQFNKDYGLPSTALRFFNVYGPRQDPHSSYSGVVSWFMEQAKINGTLKVTGDGEQYRDFVYVKDVARAIRTAMLLGDDEFDVFNVCTGVKSTIKSVAQRIVEKFGSSAAIVNVPFRSGDVKESVCSPVKAANKLGFTASYDFSDGIGETRDWFLSLAPCAAFNSVVRTLGHLPAALQRSIAAGTAPASNESTTNAPRDDSKTGQCGCATITSCATRNDSTTRCCLAAQTAAIAKRPSHGAASTAVGSSSSRIPALDAPSLWSMTHACAQPLAVVDLLYALRFQYGWDAYANPLGCRALATLTQFCIFSSECWFLSMSFNLYQCSTNPFTNLKQNLQWYHAFSWGVGALFAALLWISSVDFDPKVHPACFVDETVADELAVYYVVVILAVLCAVVFAVLETQTHPFRGMKEALEAKKDVIRSARIFTVAYIIYQIILISFWIADVLFLGDHPRTLQLVRDASSFLQTAKGLIDLVIWVAINGSPHVDCRAGRFRETFDSDRYSDVDIDLQPQLNVALRKEVLHFTTRGIVAASSNTPMVTDGRRVVHLRLHELGMTVCFDDYSPSSFRDIRQGFGINETLYRKAFLATCHERLQSGGSSGAFMFYTADYSYLVKSVTTSERNVLLNMLPAYIRHMKQNPDSHLTRFYGCHSIEMYGQVFSFVLHVGFTAPKVQTLANESVSHLQAIPPGKTVICTYCSNAFQYGTNESCEYSIRGNHLPHIVLKDNDFHRKLRVESATAEALVRQLESDSNFLREQGIMDYSLLLSVHNTKYVVEHSAMDTRKQSPTKRKVNYPVCHPDNSDSFLSIVTDGAEPTEVSSDEDLDEVESGNRRKFSRNCRYSVVNQYDDGNILIQDKTPLLDHSVRRYNSVSYGPADMESRTVDDSRWVGTRTVEKRGYQACVVVGPDYYTLGVVDMLQTWTWSKRMERLWKTLILRHDGLGISAAPPKLYAKRFQRKMRDILMVSSASVSFDSK</sequence>
<feature type="domain" description="PIPK" evidence="9">
    <location>
        <begin position="602"/>
        <end position="1067"/>
    </location>
</feature>
<dbReference type="InterPro" id="IPR027483">
    <property type="entry name" value="PInositol-4-P-4/5-kinase_C_sf"/>
</dbReference>